<feature type="chain" id="PRO_5045849440" evidence="1">
    <location>
        <begin position="22"/>
        <end position="337"/>
    </location>
</feature>
<name>A0ABV7AWV8_9GAMM</name>
<dbReference type="InterPro" id="IPR018642">
    <property type="entry name" value="DUF2066"/>
</dbReference>
<feature type="signal peptide" evidence="1">
    <location>
        <begin position="1"/>
        <end position="21"/>
    </location>
</feature>
<dbReference type="EMBL" id="JBHRSJ010000034">
    <property type="protein sequence ID" value="MFC2974069.1"/>
    <property type="molecule type" value="Genomic_DNA"/>
</dbReference>
<reference evidence="3" key="1">
    <citation type="journal article" date="2019" name="Int. J. Syst. Evol. Microbiol.">
        <title>The Global Catalogue of Microorganisms (GCM) 10K type strain sequencing project: providing services to taxonomists for standard genome sequencing and annotation.</title>
        <authorList>
            <consortium name="The Broad Institute Genomics Platform"/>
            <consortium name="The Broad Institute Genome Sequencing Center for Infectious Disease"/>
            <person name="Wu L."/>
            <person name="Ma J."/>
        </authorList>
    </citation>
    <scope>NUCLEOTIDE SEQUENCE [LARGE SCALE GENOMIC DNA]</scope>
    <source>
        <strain evidence="3">KCTC 62195</strain>
    </source>
</reference>
<evidence type="ECO:0000313" key="2">
    <source>
        <dbReference type="EMBL" id="MFC2974069.1"/>
    </source>
</evidence>
<sequence length="337" mass="36512">MRLIARLLVVCLSLFCLPLFAESLGDLYQVREPVSSQQPAERDAALQRALDTLILKLTGDAKAVQNPALQAVRNDPQQLVLKYGYEGQTLVVDFDPATTQRYLRQAGLPLWGASRPTLLVWWLNEADATSQLVGDGQDLAQPLQQAAAHRGLPLRLPMADLNEQLVATPENLAAGSALQEPSKRYGADAVLAVYARQADAGWQAQWRLSMGDAQEQGTAQAADAAALADAVLLAASERLAPRFIAKPGATARLNLEVQGADLARYAQLDRVLEPFSARLRLVDGDRLIYQLDSSPEQLRSQLSLIGLQESPAAAASGAEGGQQPLLQSRDTALHYHW</sequence>
<accession>A0ABV7AWV8</accession>
<comment type="caution">
    <text evidence="2">The sequence shown here is derived from an EMBL/GenBank/DDBJ whole genome shotgun (WGS) entry which is preliminary data.</text>
</comment>
<dbReference type="Proteomes" id="UP001595457">
    <property type="component" value="Unassembled WGS sequence"/>
</dbReference>
<evidence type="ECO:0000313" key="3">
    <source>
        <dbReference type="Proteomes" id="UP001595457"/>
    </source>
</evidence>
<dbReference type="Pfam" id="PF09839">
    <property type="entry name" value="DUF2066"/>
    <property type="match status" value="1"/>
</dbReference>
<organism evidence="2 3">
    <name type="scientific">Azotobacter bryophylli</name>
    <dbReference type="NCBI Taxonomy" id="1986537"/>
    <lineage>
        <taxon>Bacteria</taxon>
        <taxon>Pseudomonadati</taxon>
        <taxon>Pseudomonadota</taxon>
        <taxon>Gammaproteobacteria</taxon>
        <taxon>Pseudomonadales</taxon>
        <taxon>Pseudomonadaceae</taxon>
        <taxon>Azotobacter</taxon>
    </lineage>
</organism>
<keyword evidence="1" id="KW-0732">Signal</keyword>
<gene>
    <name evidence="2" type="ORF">ACFOJE_17860</name>
</gene>
<protein>
    <submittedName>
        <fullName evidence="2">DUF2066 domain-containing protein</fullName>
    </submittedName>
</protein>
<keyword evidence="3" id="KW-1185">Reference proteome</keyword>
<dbReference type="RefSeq" id="WP_377816034.1">
    <property type="nucleotide sequence ID" value="NZ_JBHRSJ010000034.1"/>
</dbReference>
<proteinExistence type="predicted"/>
<evidence type="ECO:0000256" key="1">
    <source>
        <dbReference type="SAM" id="SignalP"/>
    </source>
</evidence>